<keyword evidence="3" id="KW-1185">Reference proteome</keyword>
<comment type="caution">
    <text evidence="2">The sequence shown here is derived from an EMBL/GenBank/DDBJ whole genome shotgun (WGS) entry which is preliminary data.</text>
</comment>
<dbReference type="Proteomes" id="UP001194714">
    <property type="component" value="Unassembled WGS sequence"/>
</dbReference>
<name>A0ABS0AYI6_9BACT</name>
<dbReference type="EMBL" id="JAAEJV010000014">
    <property type="protein sequence ID" value="MBF5059195.1"/>
    <property type="molecule type" value="Genomic_DNA"/>
</dbReference>
<evidence type="ECO:0000313" key="3">
    <source>
        <dbReference type="Proteomes" id="UP001194714"/>
    </source>
</evidence>
<feature type="signal peptide" evidence="1">
    <location>
        <begin position="1"/>
        <end position="23"/>
    </location>
</feature>
<evidence type="ECO:0000256" key="1">
    <source>
        <dbReference type="SAM" id="SignalP"/>
    </source>
</evidence>
<feature type="chain" id="PRO_5045243839" evidence="1">
    <location>
        <begin position="24"/>
        <end position="487"/>
    </location>
</feature>
<proteinExistence type="predicted"/>
<sequence length="487" mass="53773">MKIFRFLLIFCIPAIFLNSPIEACSPLRLWEEKESIWDFLSYENLSYDSLLALIDTIENGKGSEIWEINEVISFVTFLARNGIVEGDIAAKEELEQDIADLLEDESFTYWEEEQWNIAPAGYFGEKPHLMTCGWLSKKWKKTKRFVKKHKKAIIVAAVVVVVATVVIVATGGSGTGPAVAGAAGAIGAANGSERPRVNKPGEVGYEAEEEPIAKNPPVEETVKKHIFAVKETLTDELPNEAMNIPLAEEGAFWQEAVDRTKNTVSWIAHDAIEETGKLIGAPEESTYNCHEKIDGIMGTDFSSQFNPEVLAKQPDIIRGEVPIPVGGIVGSSGRVAAAARTAGIIGGAAVARGALRETPFPPSNANSQLYLERQIREDLTLKGYNPPGRPTGIPEDWKVHRCRKDGGVKYASEIIKKDGTPYAKQEIRVMPANPNSSFEGHQRPYVKHRVENSFYDKDGNVVPERSLEAHIDYDEYDFEKISSKVEG</sequence>
<organism evidence="2 3">
    <name type="scientific">Candidatus Neptunichlamydia vexilliferae</name>
    <dbReference type="NCBI Taxonomy" id="1651774"/>
    <lineage>
        <taxon>Bacteria</taxon>
        <taxon>Pseudomonadati</taxon>
        <taxon>Chlamydiota</taxon>
        <taxon>Chlamydiia</taxon>
        <taxon>Parachlamydiales</taxon>
        <taxon>Simkaniaceae</taxon>
        <taxon>Candidatus Neptunichlamydia</taxon>
    </lineage>
</organism>
<accession>A0ABS0AYI6</accession>
<protein>
    <submittedName>
        <fullName evidence="2">Uncharacterized protein</fullName>
    </submittedName>
</protein>
<keyword evidence="1" id="KW-0732">Signal</keyword>
<evidence type="ECO:0000313" key="2">
    <source>
        <dbReference type="EMBL" id="MBF5059195.1"/>
    </source>
</evidence>
<gene>
    <name evidence="2" type="ORF">NEPTK9_000703</name>
</gene>
<reference evidence="2 3" key="1">
    <citation type="submission" date="2020-01" db="EMBL/GenBank/DDBJ databases">
        <title>Draft genome sequence of Cand. Neptunochlamydia vexilliferae K9.</title>
        <authorList>
            <person name="Schulz F."/>
            <person name="Koestlbacher S."/>
            <person name="Wascher F."/>
            <person name="Pizzetti I."/>
            <person name="Horn M."/>
        </authorList>
    </citation>
    <scope>NUCLEOTIDE SEQUENCE [LARGE SCALE GENOMIC DNA]</scope>
    <source>
        <strain evidence="2 3">K9</strain>
    </source>
</reference>